<keyword evidence="6" id="KW-0460">Magnesium</keyword>
<dbReference type="GO" id="GO:0005737">
    <property type="term" value="C:cytoplasm"/>
    <property type="evidence" value="ECO:0007669"/>
    <property type="project" value="TreeGrafter"/>
</dbReference>
<dbReference type="InterPro" id="IPR001019">
    <property type="entry name" value="Gprotein_alpha_su"/>
</dbReference>
<evidence type="ECO:0000256" key="7">
    <source>
        <dbReference type="SAM" id="MobiDB-lite"/>
    </source>
</evidence>
<dbReference type="GO" id="GO:0007188">
    <property type="term" value="P:adenylate cyclase-modulating G protein-coupled receptor signaling pathway"/>
    <property type="evidence" value="ECO:0007669"/>
    <property type="project" value="TreeGrafter"/>
</dbReference>
<dbReference type="GO" id="GO:0046872">
    <property type="term" value="F:metal ion binding"/>
    <property type="evidence" value="ECO:0007669"/>
    <property type="project" value="UniProtKB-KW"/>
</dbReference>
<dbReference type="Pfam" id="PF00503">
    <property type="entry name" value="G-alpha"/>
    <property type="match status" value="1"/>
</dbReference>
<dbReference type="PRINTS" id="PR00318">
    <property type="entry name" value="GPROTEINA"/>
</dbReference>
<feature type="binding site" evidence="5">
    <location>
        <begin position="211"/>
        <end position="214"/>
    </location>
    <ligand>
        <name>GTP</name>
        <dbReference type="ChEBI" id="CHEBI:37565"/>
    </ligand>
</feature>
<sequence length="363" mass="42352">MSDTNAVQEYKDIIYKNIIKGMQVLIDARIKLDIPWGRPDSEIHAQHVFACDNRQTISQHVFTQYVRPIGHLWTDEGIRHAFERRIEFQLSDGVRYLFDNIDRIGGEDYLPTNQDILYSRKATKGVTEYSVTINKIPFRFVDVGGQRSQRQKWFQCFECVTSILFIVSSSEYDQVLLEDRHKNRLRESQNIFDTIVNNRCFQEVSYILFLNKTDLLEEKLNKARVVLKRVERVDQTHSKTTTTTTTCQSSNGTNANSERQQTIVSAEKSEQTNGQTNGHNNGLNCDYNSNTIDKYFPEFRGDPTDLSTVQSFILQLFECVRRDKRKQLYHHFTTAVDTENIKYVFNDVRNTILQSNITQLMLQ</sequence>
<dbReference type="FunFam" id="3.40.50.300:FF:000692">
    <property type="entry name" value="Guanine nucleotide-binding protein subunit alpha"/>
    <property type="match status" value="2"/>
</dbReference>
<dbReference type="Gene3D" id="1.10.400.10">
    <property type="entry name" value="GI Alpha 1, domain 2-like"/>
    <property type="match status" value="1"/>
</dbReference>
<keyword evidence="4" id="KW-0807">Transducer</keyword>
<dbReference type="SUPFAM" id="SSF47895">
    <property type="entry name" value="Transducin (alpha subunit), insertion domain"/>
    <property type="match status" value="1"/>
</dbReference>
<dbReference type="InterPro" id="IPR027417">
    <property type="entry name" value="P-loop_NTPase"/>
</dbReference>
<keyword evidence="3 5" id="KW-0342">GTP-binding</keyword>
<evidence type="ECO:0000256" key="4">
    <source>
        <dbReference type="ARBA" id="ARBA00023224"/>
    </source>
</evidence>
<organism evidence="8">
    <name type="scientific">Medioppia subpectinata</name>
    <dbReference type="NCBI Taxonomy" id="1979941"/>
    <lineage>
        <taxon>Eukaryota</taxon>
        <taxon>Metazoa</taxon>
        <taxon>Ecdysozoa</taxon>
        <taxon>Arthropoda</taxon>
        <taxon>Chelicerata</taxon>
        <taxon>Arachnida</taxon>
        <taxon>Acari</taxon>
        <taxon>Acariformes</taxon>
        <taxon>Sarcoptiformes</taxon>
        <taxon>Oribatida</taxon>
        <taxon>Brachypylina</taxon>
        <taxon>Oppioidea</taxon>
        <taxon>Oppiidae</taxon>
        <taxon>Medioppia</taxon>
    </lineage>
</organism>
<proteinExistence type="predicted"/>
<dbReference type="AlphaFoldDB" id="A0A7R9PY33"/>
<evidence type="ECO:0000256" key="1">
    <source>
        <dbReference type="ARBA" id="ARBA00022723"/>
    </source>
</evidence>
<dbReference type="PANTHER" id="PTHR10218">
    <property type="entry name" value="GTP-BINDING PROTEIN ALPHA SUBUNIT"/>
    <property type="match status" value="1"/>
</dbReference>
<dbReference type="FunFam" id="1.10.400.10:FF:000004">
    <property type="entry name" value="Guanine nucleotide-binding protein subunit alpha-12"/>
    <property type="match status" value="1"/>
</dbReference>
<dbReference type="PROSITE" id="PS51882">
    <property type="entry name" value="G_ALPHA"/>
    <property type="match status" value="1"/>
</dbReference>
<dbReference type="GO" id="GO:0005525">
    <property type="term" value="F:GTP binding"/>
    <property type="evidence" value="ECO:0007669"/>
    <property type="project" value="UniProtKB-KW"/>
</dbReference>
<dbReference type="CDD" id="cd00066">
    <property type="entry name" value="G-alpha"/>
    <property type="match status" value="1"/>
</dbReference>
<dbReference type="EMBL" id="CAJPIZ010002758">
    <property type="protein sequence ID" value="CAG2105464.1"/>
    <property type="molecule type" value="Genomic_DNA"/>
</dbReference>
<dbReference type="PANTHER" id="PTHR10218:SF360">
    <property type="entry name" value="GUANINE NUCLEOTIDE-BINDING PROTEIN SUBUNIT ALPHA HOMOLOG"/>
    <property type="match status" value="1"/>
</dbReference>
<evidence type="ECO:0000313" key="9">
    <source>
        <dbReference type="Proteomes" id="UP000759131"/>
    </source>
</evidence>
<dbReference type="SUPFAM" id="SSF52540">
    <property type="entry name" value="P-loop containing nucleoside triphosphate hydrolases"/>
    <property type="match status" value="1"/>
</dbReference>
<dbReference type="OrthoDB" id="5817230at2759"/>
<keyword evidence="9" id="KW-1185">Reference proteome</keyword>
<dbReference type="GO" id="GO:0005834">
    <property type="term" value="C:heterotrimeric G-protein complex"/>
    <property type="evidence" value="ECO:0007669"/>
    <property type="project" value="TreeGrafter"/>
</dbReference>
<keyword evidence="2 5" id="KW-0547">Nucleotide-binding</keyword>
<dbReference type="GO" id="GO:0003924">
    <property type="term" value="F:GTPase activity"/>
    <property type="evidence" value="ECO:0007669"/>
    <property type="project" value="InterPro"/>
</dbReference>
<feature type="compositionally biased region" description="Polar residues" evidence="7">
    <location>
        <begin position="247"/>
        <end position="263"/>
    </location>
</feature>
<dbReference type="SMART" id="SM00275">
    <property type="entry name" value="G_alpha"/>
    <property type="match status" value="1"/>
</dbReference>
<feature type="binding site" evidence="6">
    <location>
        <position position="123"/>
    </location>
    <ligand>
        <name>Mg(2+)</name>
        <dbReference type="ChEBI" id="CHEBI:18420"/>
    </ligand>
</feature>
<feature type="region of interest" description="Disordered" evidence="7">
    <location>
        <begin position="237"/>
        <end position="263"/>
    </location>
</feature>
<feature type="binding site" evidence="5">
    <location>
        <begin position="142"/>
        <end position="146"/>
    </location>
    <ligand>
        <name>GTP</name>
        <dbReference type="ChEBI" id="CHEBI:37565"/>
    </ligand>
</feature>
<evidence type="ECO:0000256" key="3">
    <source>
        <dbReference type="ARBA" id="ARBA00023134"/>
    </source>
</evidence>
<dbReference type="GO" id="GO:0001664">
    <property type="term" value="F:G protein-coupled receptor binding"/>
    <property type="evidence" value="ECO:0007669"/>
    <property type="project" value="TreeGrafter"/>
</dbReference>
<dbReference type="EMBL" id="OC857333">
    <property type="protein sequence ID" value="CAD7625034.1"/>
    <property type="molecule type" value="Genomic_DNA"/>
</dbReference>
<dbReference type="Gene3D" id="3.40.50.300">
    <property type="entry name" value="P-loop containing nucleotide triphosphate hydrolases"/>
    <property type="match status" value="2"/>
</dbReference>
<gene>
    <name evidence="8" type="ORF">OSB1V03_LOCUS5470</name>
</gene>
<evidence type="ECO:0000256" key="6">
    <source>
        <dbReference type="PIRSR" id="PIRSR601019-2"/>
    </source>
</evidence>
<evidence type="ECO:0000256" key="5">
    <source>
        <dbReference type="PIRSR" id="PIRSR601019-1"/>
    </source>
</evidence>
<dbReference type="Proteomes" id="UP000759131">
    <property type="component" value="Unassembled WGS sequence"/>
</dbReference>
<protein>
    <submittedName>
        <fullName evidence="8">Uncharacterized protein</fullName>
    </submittedName>
</protein>
<feature type="binding site" evidence="5">
    <location>
        <begin position="117"/>
        <end position="123"/>
    </location>
    <ligand>
        <name>GTP</name>
        <dbReference type="ChEBI" id="CHEBI:37565"/>
    </ligand>
</feature>
<keyword evidence="1 6" id="KW-0479">Metal-binding</keyword>
<evidence type="ECO:0000256" key="2">
    <source>
        <dbReference type="ARBA" id="ARBA00022741"/>
    </source>
</evidence>
<dbReference type="InterPro" id="IPR011025">
    <property type="entry name" value="GproteinA_insert"/>
</dbReference>
<name>A0A7R9PY33_9ACAR</name>
<accession>A0A7R9PY33</accession>
<dbReference type="GO" id="GO:0031683">
    <property type="term" value="F:G-protein beta/gamma-subunit complex binding"/>
    <property type="evidence" value="ECO:0007669"/>
    <property type="project" value="InterPro"/>
</dbReference>
<reference evidence="8" key="1">
    <citation type="submission" date="2020-11" db="EMBL/GenBank/DDBJ databases">
        <authorList>
            <person name="Tran Van P."/>
        </authorList>
    </citation>
    <scope>NUCLEOTIDE SEQUENCE</scope>
</reference>
<evidence type="ECO:0000313" key="8">
    <source>
        <dbReference type="EMBL" id="CAD7625034.1"/>
    </source>
</evidence>